<feature type="compositionally biased region" description="Basic and acidic residues" evidence="5">
    <location>
        <begin position="721"/>
        <end position="734"/>
    </location>
</feature>
<feature type="region of interest" description="Disordered" evidence="5">
    <location>
        <begin position="387"/>
        <end position="491"/>
    </location>
</feature>
<evidence type="ECO:0000256" key="3">
    <source>
        <dbReference type="ARBA" id="ARBA00022614"/>
    </source>
</evidence>
<feature type="compositionally biased region" description="Basic residues" evidence="5">
    <location>
        <begin position="745"/>
        <end position="755"/>
    </location>
</feature>
<feature type="compositionally biased region" description="Polar residues" evidence="5">
    <location>
        <begin position="68"/>
        <end position="93"/>
    </location>
</feature>
<evidence type="ECO:0000256" key="4">
    <source>
        <dbReference type="ARBA" id="ARBA00022737"/>
    </source>
</evidence>
<evidence type="ECO:0000313" key="6">
    <source>
        <dbReference type="EMBL" id="KAL2888332.1"/>
    </source>
</evidence>
<comment type="caution">
    <text evidence="6">The sequence shown here is derived from an EMBL/GenBank/DDBJ whole genome shotgun (WGS) entry which is preliminary data.</text>
</comment>
<dbReference type="InterPro" id="IPR032675">
    <property type="entry name" value="LRR_dom_sf"/>
</dbReference>
<evidence type="ECO:0000256" key="5">
    <source>
        <dbReference type="SAM" id="MobiDB-lite"/>
    </source>
</evidence>
<dbReference type="InterPro" id="IPR001611">
    <property type="entry name" value="Leu-rich_rpt"/>
</dbReference>
<keyword evidence="3" id="KW-0433">Leucine-rich repeat</keyword>
<dbReference type="PANTHER" id="PTHR15454:SF69">
    <property type="entry name" value="SERINE_THREONINE-PROTEIN KINASE 11-INTERACTING PROTEIN"/>
    <property type="match status" value="1"/>
</dbReference>
<dbReference type="Proteomes" id="UP001610728">
    <property type="component" value="Unassembled WGS sequence"/>
</dbReference>
<dbReference type="PANTHER" id="PTHR15454">
    <property type="entry name" value="NISCHARIN RELATED"/>
    <property type="match status" value="1"/>
</dbReference>
<evidence type="ECO:0000256" key="2">
    <source>
        <dbReference type="ARBA" id="ARBA00022490"/>
    </source>
</evidence>
<feature type="region of interest" description="Disordered" evidence="5">
    <location>
        <begin position="703"/>
        <end position="898"/>
    </location>
</feature>
<dbReference type="PROSITE" id="PS51450">
    <property type="entry name" value="LRR"/>
    <property type="match status" value="3"/>
</dbReference>
<accession>A0ABR4MJ90</accession>
<evidence type="ECO:0000313" key="7">
    <source>
        <dbReference type="Proteomes" id="UP001610728"/>
    </source>
</evidence>
<dbReference type="SUPFAM" id="SSF52075">
    <property type="entry name" value="Outer arm dynein light chain 1"/>
    <property type="match status" value="1"/>
</dbReference>
<feature type="compositionally biased region" description="Low complexity" evidence="5">
    <location>
        <begin position="453"/>
        <end position="468"/>
    </location>
</feature>
<feature type="region of interest" description="Disordered" evidence="5">
    <location>
        <begin position="314"/>
        <end position="367"/>
    </location>
</feature>
<evidence type="ECO:0000256" key="1">
    <source>
        <dbReference type="ARBA" id="ARBA00004496"/>
    </source>
</evidence>
<name>A0ABR4MJ90_9PEZI</name>
<feature type="compositionally biased region" description="Low complexity" evidence="5">
    <location>
        <begin position="482"/>
        <end position="491"/>
    </location>
</feature>
<dbReference type="Gene3D" id="3.80.10.10">
    <property type="entry name" value="Ribonuclease Inhibitor"/>
    <property type="match status" value="2"/>
</dbReference>
<dbReference type="RefSeq" id="XP_070859512.1">
    <property type="nucleotide sequence ID" value="XM_071000704.1"/>
</dbReference>
<sequence length="1014" mass="111079">MDSEDGEIYIKVHTLRPSLFQASAQPLLTSATILLLQNLANYVHSNEKALANANTTTRRGPISRHTPSHSLSSAAAIQRSPTLPARPSTSASSLSFTPGFPLSLGFGSRPCKSTKLSFTPHHLFYLLSRFEELGIDVGPLKIRLENIQDTSNTSNYVSFLSSGQRSKTHGSDIDSIRSVSSIRSVMSSVTTMWSHFGFGGSISAARTERHKAFIHTELKYLYSSFTIIPALRLAPDWRARLVRGYEEFPFDSAVPLHAFKNVQTLDLEDIDFRQFFGWDRMADQLKSLTLRRASIDDPADILIDIVLDDMDGRRRRTAKAQHTPPPTWTGNSGAASSHRRSPTIGGHGDIPRLMSPPASPDPRRSASDMRIGSLNILESAIYDTSFSTNSDSISRQNHRMRRTSVCHPENDDGQSPTRIYHPAAPATGRSRHDRDPSMNLANQTRVPEKVRRSGSGSSHSSLSDSFHSQVTARPHSHQRRGSASNLLNTASNSSTTVLPATKWRFLRHLSLSDNALTIIPGSSLAPLANTLHSLDLSSNLFTQVPDSLAILTALRALNLAHCMIDSLHSLTRNPLPAISSLNLRANRLQSLSGIEKLLPLERLDLRENRLTDPVELARLTGIPYIREIWVEGNPFIRTHKDYRITIFNLFRKTPGYTEDLVIDGSGPSYSEKRYLLDRVPVPAAVPVVRQPAPEVYLVDIGLGSTSPTPKPTATCEQQCRPQREPTVLRKDRPTPRPVTNDAHRSPHRRKKGSKRRIVDLSTSEPSRLPPPTMMTNDMAPPPIPSEYLRGSQSQKAPELPSFPQASSQKTPASKASTCAPSSKEALQHDGRKQEACKAAATPATATNFTGAPAIPSARVATVNKPNASRHRHRISQSSDVSQPEPASPPLEAQAQTPKVVPAADSCANTVCPVISPESDISVLYGSGEPDGSEWDMSGELYRRKIEALRSQVGERYLTMLSETALTEGSLADGRWKASPSVEFAADYRPAISTVPPLQPASISKPTVVSGRMIG</sequence>
<reference evidence="6 7" key="1">
    <citation type="submission" date="2020-05" db="EMBL/GenBank/DDBJ databases">
        <title>Ceratocystis lukuohia genome.</title>
        <authorList>
            <person name="Harrington T.C."/>
            <person name="Kim K."/>
            <person name="Mayers C.G."/>
        </authorList>
    </citation>
    <scope>NUCLEOTIDE SEQUENCE [LARGE SCALE GENOMIC DNA]</scope>
    <source>
        <strain evidence="6 7">C4212</strain>
    </source>
</reference>
<organism evidence="6 7">
    <name type="scientific">Ceratocystis lukuohia</name>
    <dbReference type="NCBI Taxonomy" id="2019550"/>
    <lineage>
        <taxon>Eukaryota</taxon>
        <taxon>Fungi</taxon>
        <taxon>Dikarya</taxon>
        <taxon>Ascomycota</taxon>
        <taxon>Pezizomycotina</taxon>
        <taxon>Sordariomycetes</taxon>
        <taxon>Hypocreomycetidae</taxon>
        <taxon>Microascales</taxon>
        <taxon>Ceratocystidaceae</taxon>
        <taxon>Ceratocystis</taxon>
    </lineage>
</organism>
<keyword evidence="2" id="KW-0963">Cytoplasm</keyword>
<protein>
    <submittedName>
        <fullName evidence="6">Leucine-rich repeat-containing protein</fullName>
    </submittedName>
</protein>
<keyword evidence="4" id="KW-0677">Repeat</keyword>
<dbReference type="EMBL" id="JABSNW010000004">
    <property type="protein sequence ID" value="KAL2888332.1"/>
    <property type="molecule type" value="Genomic_DNA"/>
</dbReference>
<dbReference type="GeneID" id="98118445"/>
<feature type="compositionally biased region" description="Basic and acidic residues" evidence="5">
    <location>
        <begin position="825"/>
        <end position="835"/>
    </location>
</feature>
<feature type="compositionally biased region" description="Low complexity" evidence="5">
    <location>
        <begin position="836"/>
        <end position="853"/>
    </location>
</feature>
<keyword evidence="7" id="KW-1185">Reference proteome</keyword>
<feature type="region of interest" description="Disordered" evidence="5">
    <location>
        <begin position="53"/>
        <end position="93"/>
    </location>
</feature>
<feature type="compositionally biased region" description="Polar residues" evidence="5">
    <location>
        <begin position="803"/>
        <end position="820"/>
    </location>
</feature>
<proteinExistence type="predicted"/>
<comment type="subcellular location">
    <subcellularLocation>
        <location evidence="1">Cytoplasm</location>
    </subcellularLocation>
</comment>
<gene>
    <name evidence="6" type="ORF">HOO65_040669</name>
</gene>